<keyword evidence="3" id="KW-0645">Protease</keyword>
<gene>
    <name evidence="3" type="ORF">G3M58_07355</name>
</gene>
<dbReference type="PANTHER" id="PTHR24252">
    <property type="entry name" value="ACROSIN-RELATED"/>
    <property type="match status" value="1"/>
</dbReference>
<dbReference type="SUPFAM" id="SSF50494">
    <property type="entry name" value="Trypsin-like serine proteases"/>
    <property type="match status" value="1"/>
</dbReference>
<dbReference type="EMBL" id="JAAGMN010000782">
    <property type="protein sequence ID" value="NEE06251.1"/>
    <property type="molecule type" value="Genomic_DNA"/>
</dbReference>
<sequence length="49" mass="5124">PMFRKDNAGEWIQVGIVSWGYGCARPGYPGVYAEVSTFASAIASAAGTL</sequence>
<accession>A0A6G3WLA0</accession>
<dbReference type="InterPro" id="IPR043504">
    <property type="entry name" value="Peptidase_S1_PA_chymotrypsin"/>
</dbReference>
<proteinExistence type="predicted"/>
<dbReference type="GO" id="GO:0006508">
    <property type="term" value="P:proteolysis"/>
    <property type="evidence" value="ECO:0007669"/>
    <property type="project" value="UniProtKB-KW"/>
</dbReference>
<feature type="domain" description="Peptidase S1" evidence="2">
    <location>
        <begin position="1"/>
        <end position="42"/>
    </location>
</feature>
<feature type="non-terminal residue" evidence="3">
    <location>
        <position position="1"/>
    </location>
</feature>
<protein>
    <submittedName>
        <fullName evidence="3">Trypsin-like serine protease</fullName>
    </submittedName>
</protein>
<organism evidence="3">
    <name type="scientific">Streptomyces sp. SID7499</name>
    <dbReference type="NCBI Taxonomy" id="2706086"/>
    <lineage>
        <taxon>Bacteria</taxon>
        <taxon>Bacillati</taxon>
        <taxon>Actinomycetota</taxon>
        <taxon>Actinomycetes</taxon>
        <taxon>Kitasatosporales</taxon>
        <taxon>Streptomycetaceae</taxon>
        <taxon>Streptomyces</taxon>
    </lineage>
</organism>
<dbReference type="InterPro" id="IPR001254">
    <property type="entry name" value="Trypsin_dom"/>
</dbReference>
<dbReference type="Pfam" id="PF00089">
    <property type="entry name" value="Trypsin"/>
    <property type="match status" value="1"/>
</dbReference>
<keyword evidence="1" id="KW-1015">Disulfide bond</keyword>
<dbReference type="InterPro" id="IPR009003">
    <property type="entry name" value="Peptidase_S1_PA"/>
</dbReference>
<evidence type="ECO:0000313" key="3">
    <source>
        <dbReference type="EMBL" id="NEE06251.1"/>
    </source>
</evidence>
<reference evidence="3" key="1">
    <citation type="submission" date="2020-01" db="EMBL/GenBank/DDBJ databases">
        <title>Insect and environment-associated Actinomycetes.</title>
        <authorList>
            <person name="Currrie C."/>
            <person name="Chevrette M."/>
            <person name="Carlson C."/>
            <person name="Stubbendieck R."/>
            <person name="Wendt-Pienkowski E."/>
        </authorList>
    </citation>
    <scope>NUCLEOTIDE SEQUENCE</scope>
    <source>
        <strain evidence="3">SID7499</strain>
    </source>
</reference>
<keyword evidence="3" id="KW-0378">Hydrolase</keyword>
<dbReference type="AlphaFoldDB" id="A0A6G3WLA0"/>
<dbReference type="Gene3D" id="2.40.10.10">
    <property type="entry name" value="Trypsin-like serine proteases"/>
    <property type="match status" value="1"/>
</dbReference>
<dbReference type="GO" id="GO:0004252">
    <property type="term" value="F:serine-type endopeptidase activity"/>
    <property type="evidence" value="ECO:0007669"/>
    <property type="project" value="InterPro"/>
</dbReference>
<name>A0A6G3WLA0_9ACTN</name>
<comment type="caution">
    <text evidence="3">The sequence shown here is derived from an EMBL/GenBank/DDBJ whole genome shotgun (WGS) entry which is preliminary data.</text>
</comment>
<dbReference type="PANTHER" id="PTHR24252:SF7">
    <property type="entry name" value="HYALIN"/>
    <property type="match status" value="1"/>
</dbReference>
<evidence type="ECO:0000256" key="1">
    <source>
        <dbReference type="ARBA" id="ARBA00023157"/>
    </source>
</evidence>
<evidence type="ECO:0000259" key="2">
    <source>
        <dbReference type="Pfam" id="PF00089"/>
    </source>
</evidence>